<dbReference type="InterPro" id="IPR001789">
    <property type="entry name" value="Sig_transdc_resp-reg_receiver"/>
</dbReference>
<dbReference type="PANTHER" id="PTHR45566:SF2">
    <property type="entry name" value="NARL SUBFAMILY"/>
    <property type="match status" value="1"/>
</dbReference>
<dbReference type="PANTHER" id="PTHR45566">
    <property type="entry name" value="HTH-TYPE TRANSCRIPTIONAL REGULATOR YHJB-RELATED"/>
    <property type="match status" value="1"/>
</dbReference>
<accession>A0AAJ1YCG7</accession>
<evidence type="ECO:0000259" key="6">
    <source>
        <dbReference type="PROSITE" id="PS50110"/>
    </source>
</evidence>
<evidence type="ECO:0000259" key="5">
    <source>
        <dbReference type="PROSITE" id="PS50043"/>
    </source>
</evidence>
<evidence type="ECO:0000256" key="2">
    <source>
        <dbReference type="ARBA" id="ARBA00023012"/>
    </source>
</evidence>
<dbReference type="CDD" id="cd17535">
    <property type="entry name" value="REC_NarL-like"/>
    <property type="match status" value="1"/>
</dbReference>
<dbReference type="PROSITE" id="PS00622">
    <property type="entry name" value="HTH_LUXR_1"/>
    <property type="match status" value="1"/>
</dbReference>
<dbReference type="SUPFAM" id="SSF46894">
    <property type="entry name" value="C-terminal effector domain of the bipartite response regulators"/>
    <property type="match status" value="1"/>
</dbReference>
<dbReference type="PRINTS" id="PR00038">
    <property type="entry name" value="HTHLUXR"/>
</dbReference>
<feature type="domain" description="HTH luxR-type" evidence="5">
    <location>
        <begin position="141"/>
        <end position="206"/>
    </location>
</feature>
<dbReference type="GO" id="GO:0000160">
    <property type="term" value="P:phosphorelay signal transduction system"/>
    <property type="evidence" value="ECO:0007669"/>
    <property type="project" value="InterPro"/>
</dbReference>
<evidence type="ECO:0000313" key="8">
    <source>
        <dbReference type="Proteomes" id="UP001224622"/>
    </source>
</evidence>
<dbReference type="GO" id="GO:0006355">
    <property type="term" value="P:regulation of DNA-templated transcription"/>
    <property type="evidence" value="ECO:0007669"/>
    <property type="project" value="InterPro"/>
</dbReference>
<evidence type="ECO:0000256" key="1">
    <source>
        <dbReference type="ARBA" id="ARBA00022553"/>
    </source>
</evidence>
<dbReference type="InterPro" id="IPR058245">
    <property type="entry name" value="NreC/VraR/RcsB-like_REC"/>
</dbReference>
<dbReference type="SMART" id="SM00421">
    <property type="entry name" value="HTH_LUXR"/>
    <property type="match status" value="1"/>
</dbReference>
<evidence type="ECO:0000313" key="7">
    <source>
        <dbReference type="EMBL" id="MDQ9127081.1"/>
    </source>
</evidence>
<dbReference type="SMART" id="SM00448">
    <property type="entry name" value="REC"/>
    <property type="match status" value="1"/>
</dbReference>
<feature type="modified residue" description="4-aspartylphosphate" evidence="4">
    <location>
        <position position="62"/>
    </location>
</feature>
<reference evidence="7" key="1">
    <citation type="submission" date="2023-08" db="EMBL/GenBank/DDBJ databases">
        <title>The Comparative Genomic Analysis of Yersiniaceae from Polar Regions.</title>
        <authorList>
            <person name="Goncharov A."/>
            <person name="Aslanov B."/>
            <person name="Kolodzhieva V."/>
            <person name="Azarov D."/>
            <person name="Mochov A."/>
            <person name="Lebedeva E."/>
        </authorList>
    </citation>
    <scope>NUCLEOTIDE SEQUENCE</scope>
    <source>
        <strain evidence="7">Vf</strain>
    </source>
</reference>
<dbReference type="InterPro" id="IPR016032">
    <property type="entry name" value="Sig_transdc_resp-reg_C-effctor"/>
</dbReference>
<dbReference type="RefSeq" id="WP_024529051.1">
    <property type="nucleotide sequence ID" value="NZ_JAVIGA010000010.1"/>
</dbReference>
<comment type="caution">
    <text evidence="7">The sequence shown here is derived from an EMBL/GenBank/DDBJ whole genome shotgun (WGS) entry which is preliminary data.</text>
</comment>
<dbReference type="Proteomes" id="UP001224622">
    <property type="component" value="Unassembled WGS sequence"/>
</dbReference>
<organism evidence="7 8">
    <name type="scientific">Serratia fonticola</name>
    <dbReference type="NCBI Taxonomy" id="47917"/>
    <lineage>
        <taxon>Bacteria</taxon>
        <taxon>Pseudomonadati</taxon>
        <taxon>Pseudomonadota</taxon>
        <taxon>Gammaproteobacteria</taxon>
        <taxon>Enterobacterales</taxon>
        <taxon>Yersiniaceae</taxon>
        <taxon>Serratia</taxon>
    </lineage>
</organism>
<dbReference type="Gene3D" id="3.40.50.2300">
    <property type="match status" value="1"/>
</dbReference>
<dbReference type="GO" id="GO:0003677">
    <property type="term" value="F:DNA binding"/>
    <property type="evidence" value="ECO:0007669"/>
    <property type="project" value="UniProtKB-KW"/>
</dbReference>
<name>A0AAJ1YCG7_SERFO</name>
<dbReference type="SUPFAM" id="SSF52172">
    <property type="entry name" value="CheY-like"/>
    <property type="match status" value="1"/>
</dbReference>
<dbReference type="CDD" id="cd06170">
    <property type="entry name" value="LuxR_C_like"/>
    <property type="match status" value="1"/>
</dbReference>
<dbReference type="PROSITE" id="PS50043">
    <property type="entry name" value="HTH_LUXR_2"/>
    <property type="match status" value="1"/>
</dbReference>
<dbReference type="Pfam" id="PF00196">
    <property type="entry name" value="GerE"/>
    <property type="match status" value="1"/>
</dbReference>
<proteinExistence type="predicted"/>
<feature type="domain" description="Response regulatory" evidence="6">
    <location>
        <begin position="11"/>
        <end position="124"/>
    </location>
</feature>
<dbReference type="PROSITE" id="PS50110">
    <property type="entry name" value="RESPONSE_REGULATORY"/>
    <property type="match status" value="1"/>
</dbReference>
<dbReference type="EMBL" id="JAVIGA010000010">
    <property type="protein sequence ID" value="MDQ9127081.1"/>
    <property type="molecule type" value="Genomic_DNA"/>
</dbReference>
<evidence type="ECO:0000256" key="4">
    <source>
        <dbReference type="PROSITE-ProRule" id="PRU00169"/>
    </source>
</evidence>
<dbReference type="InterPro" id="IPR051015">
    <property type="entry name" value="EvgA-like"/>
</dbReference>
<sequence>MDTINKVIKPSVYIIDEHPIVRDSLATLISSRLGMRVIGSPENNLDLLVEIVNEKPGLIILDVNMSTMKVISSIKRECKNTKILVYSGSNEGVYSRRVSQMGANGFISRKHSFEVLLNAINLIVNDINCFPSYSDHSDGVQLGVFSQLSKREVSIAIALAKGLKNHEISKFFNISAKTVSSHKRNILEKLNIHSVIDLVGLLEVNDIID</sequence>
<keyword evidence="1 4" id="KW-0597">Phosphoprotein</keyword>
<protein>
    <submittedName>
        <fullName evidence="7">Response regulator transcription factor</fullName>
    </submittedName>
</protein>
<keyword evidence="3" id="KW-0238">DNA-binding</keyword>
<evidence type="ECO:0000256" key="3">
    <source>
        <dbReference type="ARBA" id="ARBA00023125"/>
    </source>
</evidence>
<gene>
    <name evidence="7" type="ORF">RDT67_11625</name>
</gene>
<dbReference type="InterPro" id="IPR011006">
    <property type="entry name" value="CheY-like_superfamily"/>
</dbReference>
<dbReference type="InterPro" id="IPR000792">
    <property type="entry name" value="Tscrpt_reg_LuxR_C"/>
</dbReference>
<dbReference type="AlphaFoldDB" id="A0AAJ1YCG7"/>
<dbReference type="Pfam" id="PF00072">
    <property type="entry name" value="Response_reg"/>
    <property type="match status" value="1"/>
</dbReference>
<keyword evidence="2" id="KW-0902">Two-component regulatory system</keyword>